<evidence type="ECO:0000313" key="2">
    <source>
        <dbReference type="EMBL" id="KAF2802273.1"/>
    </source>
</evidence>
<evidence type="ECO:0000313" key="4">
    <source>
        <dbReference type="RefSeq" id="XP_033569237.1"/>
    </source>
</evidence>
<sequence>MVHNEYRYSGITSAPNHIRLLTLLPGLQNDTIRITLTDVDLSLNDDHSVSFPLYECLSYTWGESTDRTILYVDGRIITVTKNLGEALKYLRHYEIPRVLWIDALCINQGDMAERSMQVGRMSDIYSRATRVVVWLGPESEDSNLALDTFIDLSNTIDLDLATQTFKPIKADPEHLTDRHTVLPFTTKAQVQAICNLYKRPWFERLWVWQEIRLGNEKSLLVSGHKSMLWRRFYVVSFFLLWKGEFGLGDAYWTVKDRLEIVNAMMNNITQSPMASLSLRTCHSKCSEPRDRVYALMGITTDQVKLTPDYTLPVGDVYKDVLLQNLAQLNNLELLSSCSHRKGPRDIPSWAPDWRFPNQRKRFFDLDGAGEPPAHAHHVAPSILSAAGAHICTICTVEPLGQTESDAAIIDRLRKLAPASLLDTPYVAGGTTLDAYCRAFFANEFTERYQPAGELLGFQNYADALRHFLSEDPKHDRKSLAHFVKDYRIQTAGRSLVTTGRGYVGLAPQEAEPGDEVVHVLGCRWPLVLRPVAGGEKGFTVVGHAYIDGANDREAILGPLPEGWSNVALYDAATAKWWPAYMDGRTREVRIEDPRLGPLPEGWGVRRHAEERMWNWYVRDDEDVGALEGLKTERRWRSDPRLTVEALRTRGTAIRDFELV</sequence>
<dbReference type="Proteomes" id="UP000504636">
    <property type="component" value="Unplaced"/>
</dbReference>
<name>A0A6A6Y179_9PEZI</name>
<keyword evidence="3" id="KW-1185">Reference proteome</keyword>
<reference evidence="4" key="2">
    <citation type="submission" date="2020-04" db="EMBL/GenBank/DDBJ databases">
        <authorList>
            <consortium name="NCBI Genome Project"/>
        </authorList>
    </citation>
    <scope>NUCLEOTIDE SEQUENCE</scope>
    <source>
        <strain evidence="4">CBS 304.34</strain>
    </source>
</reference>
<evidence type="ECO:0000259" key="1">
    <source>
        <dbReference type="Pfam" id="PF06985"/>
    </source>
</evidence>
<protein>
    <submittedName>
        <fullName evidence="2 4">HET-domain-containing protein</fullName>
    </submittedName>
</protein>
<reference evidence="4" key="3">
    <citation type="submission" date="2025-04" db="UniProtKB">
        <authorList>
            <consortium name="RefSeq"/>
        </authorList>
    </citation>
    <scope>IDENTIFICATION</scope>
    <source>
        <strain evidence="4">CBS 304.34</strain>
    </source>
</reference>
<dbReference type="GeneID" id="54457158"/>
<dbReference type="OrthoDB" id="4850726at2759"/>
<dbReference type="InterPro" id="IPR010730">
    <property type="entry name" value="HET"/>
</dbReference>
<dbReference type="PANTHER" id="PTHR24148">
    <property type="entry name" value="ANKYRIN REPEAT DOMAIN-CONTAINING PROTEIN 39 HOMOLOG-RELATED"/>
    <property type="match status" value="1"/>
</dbReference>
<dbReference type="EMBL" id="MU003724">
    <property type="protein sequence ID" value="KAF2802273.1"/>
    <property type="molecule type" value="Genomic_DNA"/>
</dbReference>
<evidence type="ECO:0000313" key="3">
    <source>
        <dbReference type="Proteomes" id="UP000504636"/>
    </source>
</evidence>
<dbReference type="Pfam" id="PF06985">
    <property type="entry name" value="HET"/>
    <property type="match status" value="1"/>
</dbReference>
<dbReference type="InterPro" id="IPR052895">
    <property type="entry name" value="HetReg/Transcr_Mod"/>
</dbReference>
<dbReference type="RefSeq" id="XP_033569237.1">
    <property type="nucleotide sequence ID" value="XM_033716265.1"/>
</dbReference>
<feature type="domain" description="Heterokaryon incompatibility" evidence="1">
    <location>
        <begin position="54"/>
        <end position="210"/>
    </location>
</feature>
<proteinExistence type="predicted"/>
<accession>A0A6A6Y179</accession>
<dbReference type="AlphaFoldDB" id="A0A6A6Y179"/>
<dbReference type="PANTHER" id="PTHR24148:SF64">
    <property type="entry name" value="HETEROKARYON INCOMPATIBILITY DOMAIN-CONTAINING PROTEIN"/>
    <property type="match status" value="1"/>
</dbReference>
<reference evidence="2 4" key="1">
    <citation type="journal article" date="2020" name="Stud. Mycol.">
        <title>101 Dothideomycetes genomes: a test case for predicting lifestyles and emergence of pathogens.</title>
        <authorList>
            <person name="Haridas S."/>
            <person name="Albert R."/>
            <person name="Binder M."/>
            <person name="Bloem J."/>
            <person name="Labutti K."/>
            <person name="Salamov A."/>
            <person name="Andreopoulos B."/>
            <person name="Baker S."/>
            <person name="Barry K."/>
            <person name="Bills G."/>
            <person name="Bluhm B."/>
            <person name="Cannon C."/>
            <person name="Castanera R."/>
            <person name="Culley D."/>
            <person name="Daum C."/>
            <person name="Ezra D."/>
            <person name="Gonzalez J."/>
            <person name="Henrissat B."/>
            <person name="Kuo A."/>
            <person name="Liang C."/>
            <person name="Lipzen A."/>
            <person name="Lutzoni F."/>
            <person name="Magnuson J."/>
            <person name="Mondo S."/>
            <person name="Nolan M."/>
            <person name="Ohm R."/>
            <person name="Pangilinan J."/>
            <person name="Park H.-J."/>
            <person name="Ramirez L."/>
            <person name="Alfaro M."/>
            <person name="Sun H."/>
            <person name="Tritt A."/>
            <person name="Yoshinaga Y."/>
            <person name="Zwiers L.-H."/>
            <person name="Turgeon B."/>
            <person name="Goodwin S."/>
            <person name="Spatafora J."/>
            <person name="Crous P."/>
            <person name="Grigoriev I."/>
        </authorList>
    </citation>
    <scope>NUCLEOTIDE SEQUENCE</scope>
    <source>
        <strain evidence="2 4">CBS 304.34</strain>
    </source>
</reference>
<gene>
    <name evidence="2 4" type="ORF">BDZ99DRAFT_401996</name>
</gene>
<dbReference type="Pfam" id="PF26639">
    <property type="entry name" value="Het-6_barrel"/>
    <property type="match status" value="1"/>
</dbReference>
<organism evidence="2">
    <name type="scientific">Mytilinidion resinicola</name>
    <dbReference type="NCBI Taxonomy" id="574789"/>
    <lineage>
        <taxon>Eukaryota</taxon>
        <taxon>Fungi</taxon>
        <taxon>Dikarya</taxon>
        <taxon>Ascomycota</taxon>
        <taxon>Pezizomycotina</taxon>
        <taxon>Dothideomycetes</taxon>
        <taxon>Pleosporomycetidae</taxon>
        <taxon>Mytilinidiales</taxon>
        <taxon>Mytilinidiaceae</taxon>
        <taxon>Mytilinidion</taxon>
    </lineage>
</organism>